<dbReference type="AlphaFoldDB" id="A0AAV0U1A4"/>
<reference evidence="1" key="1">
    <citation type="submission" date="2022-12" db="EMBL/GenBank/DDBJ databases">
        <authorList>
            <person name="Webb A."/>
        </authorList>
    </citation>
    <scope>NUCLEOTIDE SEQUENCE</scope>
    <source>
        <strain evidence="1">Hp1</strain>
    </source>
</reference>
<comment type="caution">
    <text evidence="1">The sequence shown here is derived from an EMBL/GenBank/DDBJ whole genome shotgun (WGS) entry which is preliminary data.</text>
</comment>
<name>A0AAV0U1A4_HYABA</name>
<sequence length="159" mass="17821">MVSKDRGLIQIDHVLWIDFVFADKLAQVKDEIGTVRGDKFSGQSRLVRLLLKDEIVLVKKTHKPTIRESETGLLYHLPEDLCLRLHNPASSDTDMLGTNFTQLRDEKRVQFFTKDTANAPAKTKSAHRLLVKRASIVLMDPVADAATVDVVLDGIGSER</sequence>
<evidence type="ECO:0000313" key="1">
    <source>
        <dbReference type="EMBL" id="CAI5729500.1"/>
    </source>
</evidence>
<gene>
    <name evidence="1" type="ORF">HBR001_LOCUS4575</name>
</gene>
<organism evidence="1 2">
    <name type="scientific">Hyaloperonospora brassicae</name>
    <name type="common">Brassica downy mildew</name>
    <name type="synonym">Peronospora brassicae</name>
    <dbReference type="NCBI Taxonomy" id="162125"/>
    <lineage>
        <taxon>Eukaryota</taxon>
        <taxon>Sar</taxon>
        <taxon>Stramenopiles</taxon>
        <taxon>Oomycota</taxon>
        <taxon>Peronosporomycetes</taxon>
        <taxon>Peronosporales</taxon>
        <taxon>Peronosporaceae</taxon>
        <taxon>Hyaloperonospora</taxon>
    </lineage>
</organism>
<evidence type="ECO:0000313" key="2">
    <source>
        <dbReference type="Proteomes" id="UP001162031"/>
    </source>
</evidence>
<accession>A0AAV0U1A4</accession>
<dbReference type="Proteomes" id="UP001162031">
    <property type="component" value="Unassembled WGS sequence"/>
</dbReference>
<keyword evidence="2" id="KW-1185">Reference proteome</keyword>
<proteinExistence type="predicted"/>
<protein>
    <submittedName>
        <fullName evidence="1">Uncharacterized protein</fullName>
    </submittedName>
</protein>
<dbReference type="EMBL" id="CANTFL010000990">
    <property type="protein sequence ID" value="CAI5729500.1"/>
    <property type="molecule type" value="Genomic_DNA"/>
</dbReference>